<organism evidence="3 4">
    <name type="scientific">Desulfosudis oleivorans (strain DSM 6200 / JCM 39069 / Hxd3)</name>
    <name type="common">Desulfococcus oleovorans</name>
    <dbReference type="NCBI Taxonomy" id="96561"/>
    <lineage>
        <taxon>Bacteria</taxon>
        <taxon>Pseudomonadati</taxon>
        <taxon>Thermodesulfobacteriota</taxon>
        <taxon>Desulfobacteria</taxon>
        <taxon>Desulfobacterales</taxon>
        <taxon>Desulfosudaceae</taxon>
        <taxon>Desulfosudis</taxon>
    </lineage>
</organism>
<dbReference type="InterPro" id="IPR009875">
    <property type="entry name" value="PilZ_domain"/>
</dbReference>
<evidence type="ECO:0000313" key="3">
    <source>
        <dbReference type="EMBL" id="ABW67144.1"/>
    </source>
</evidence>
<proteinExistence type="predicted"/>
<protein>
    <submittedName>
        <fullName evidence="3">Type IV pilus assembly PilZ</fullName>
    </submittedName>
</protein>
<feature type="region of interest" description="Disordered" evidence="1">
    <location>
        <begin position="1"/>
        <end position="26"/>
    </location>
</feature>
<sequence>MLMTVDISRSERGVGPELDTEAGSAGNRLPRPGFCADEVPSLTRRTCVRARDDTPLIFSVNGSGVFHRGRMINLSQNGLCFSSFCCLPPGTSLRVKARNMATRCFEPSQKWHEAIVVWVRQVNTENGCFQTGIRFCESTG</sequence>
<dbReference type="AlphaFoldDB" id="A8ZYN9"/>
<evidence type="ECO:0000313" key="4">
    <source>
        <dbReference type="Proteomes" id="UP000008561"/>
    </source>
</evidence>
<keyword evidence="4" id="KW-1185">Reference proteome</keyword>
<evidence type="ECO:0000259" key="2">
    <source>
        <dbReference type="Pfam" id="PF07238"/>
    </source>
</evidence>
<evidence type="ECO:0000256" key="1">
    <source>
        <dbReference type="SAM" id="MobiDB-lite"/>
    </source>
</evidence>
<dbReference type="HOGENOM" id="CLU_1831941_0_0_7"/>
<feature type="domain" description="PilZ" evidence="2">
    <location>
        <begin position="44"/>
        <end position="135"/>
    </location>
</feature>
<dbReference type="Pfam" id="PF07238">
    <property type="entry name" value="PilZ"/>
    <property type="match status" value="1"/>
</dbReference>
<gene>
    <name evidence="3" type="ordered locus">Dole_1340</name>
</gene>
<dbReference type="Proteomes" id="UP000008561">
    <property type="component" value="Chromosome"/>
</dbReference>
<accession>A8ZYN9</accession>
<dbReference type="RefSeq" id="WP_012174761.1">
    <property type="nucleotide sequence ID" value="NC_009943.1"/>
</dbReference>
<reference evidence="3 4" key="1">
    <citation type="submission" date="2007-10" db="EMBL/GenBank/DDBJ databases">
        <title>Complete sequence of Desulfococcus oleovorans Hxd3.</title>
        <authorList>
            <consortium name="US DOE Joint Genome Institute"/>
            <person name="Copeland A."/>
            <person name="Lucas S."/>
            <person name="Lapidus A."/>
            <person name="Barry K."/>
            <person name="Glavina del Rio T."/>
            <person name="Dalin E."/>
            <person name="Tice H."/>
            <person name="Pitluck S."/>
            <person name="Kiss H."/>
            <person name="Brettin T."/>
            <person name="Bruce D."/>
            <person name="Detter J.C."/>
            <person name="Han C."/>
            <person name="Schmutz J."/>
            <person name="Larimer F."/>
            <person name="Land M."/>
            <person name="Hauser L."/>
            <person name="Kyrpides N."/>
            <person name="Kim E."/>
            <person name="Wawrik B."/>
            <person name="Richardson P."/>
        </authorList>
    </citation>
    <scope>NUCLEOTIDE SEQUENCE [LARGE SCALE GENOMIC DNA]</scope>
    <source>
        <strain evidence="4">DSM 6200 / JCM 39069 / Hxd3</strain>
    </source>
</reference>
<dbReference type="STRING" id="96561.Dole_1340"/>
<name>A8ZYN9_DESOH</name>
<dbReference type="KEGG" id="dol:Dole_1340"/>
<dbReference type="GO" id="GO:0035438">
    <property type="term" value="F:cyclic-di-GMP binding"/>
    <property type="evidence" value="ECO:0007669"/>
    <property type="project" value="InterPro"/>
</dbReference>
<dbReference type="EMBL" id="CP000859">
    <property type="protein sequence ID" value="ABW67144.1"/>
    <property type="molecule type" value="Genomic_DNA"/>
</dbReference>